<gene>
    <name evidence="2" type="ORF">KY290_016373</name>
</gene>
<feature type="region of interest" description="Disordered" evidence="1">
    <location>
        <begin position="363"/>
        <end position="391"/>
    </location>
</feature>
<feature type="compositionally biased region" description="Polar residues" evidence="1">
    <location>
        <begin position="259"/>
        <end position="277"/>
    </location>
</feature>
<name>A0ABQ7VB84_SOLTU</name>
<dbReference type="PANTHER" id="PTHR31286">
    <property type="entry name" value="GLYCINE-RICH CELL WALL STRUCTURAL PROTEIN 1.8-LIKE"/>
    <property type="match status" value="1"/>
</dbReference>
<evidence type="ECO:0000256" key="1">
    <source>
        <dbReference type="SAM" id="MobiDB-lite"/>
    </source>
</evidence>
<sequence length="391" mass="44241">MSIEGQLMRIQTWTPDFTPEEETPIVPIWVALPELPWHCYNKVVLTTILSSIGKVLYLDSPSSQKTRGSMARVKIQIDLTKERPPHVWLGFKNSDPNKGRWQKIQYESIPDYCHYCKHQGHVDNVCTIKRRDEEFQKRKEIEAEKKSKTKGEQEKGGNNNQVQVNGNSTAQASQQSEQRGDCRPGENMRQPQGKTHLQVQQQPHTTQVQNHQEQEVGDQEEHWQIQRKKQNKNQDQPYPKTAWRPDSPQQKRAKDNKQQETQPSGIFPTTLTHNNYINLEMQEPQATDNEEENNSNRTAGQGSHPIHGSDKDPSLINVQNNTTRKQVVTTEIQETPGIDSLIPPPNPHHPTDINVAEEAAGGMEGRVQETHTNLQEGVSKGGGGGTDSCSA</sequence>
<accession>A0ABQ7VB84</accession>
<comment type="caution">
    <text evidence="2">The sequence shown here is derived from an EMBL/GenBank/DDBJ whole genome shotgun (WGS) entry which is preliminary data.</text>
</comment>
<evidence type="ECO:0008006" key="4">
    <source>
        <dbReference type="Google" id="ProtNLM"/>
    </source>
</evidence>
<dbReference type="EMBL" id="JAIVGD010000013">
    <property type="protein sequence ID" value="KAH0760300.1"/>
    <property type="molecule type" value="Genomic_DNA"/>
</dbReference>
<dbReference type="InterPro" id="IPR040256">
    <property type="entry name" value="At4g02000-like"/>
</dbReference>
<reference evidence="2 3" key="1">
    <citation type="journal article" date="2021" name="bioRxiv">
        <title>Chromosome-scale and haplotype-resolved genome assembly of a tetraploid potato cultivar.</title>
        <authorList>
            <person name="Sun H."/>
            <person name="Jiao W.-B."/>
            <person name="Krause K."/>
            <person name="Campoy J.A."/>
            <person name="Goel M."/>
            <person name="Folz-Donahue K."/>
            <person name="Kukat C."/>
            <person name="Huettel B."/>
            <person name="Schneeberger K."/>
        </authorList>
    </citation>
    <scope>NUCLEOTIDE SEQUENCE [LARGE SCALE GENOMIC DNA]</scope>
    <source>
        <strain evidence="2">SolTubOtavaFocal</strain>
        <tissue evidence="2">Leaves</tissue>
    </source>
</reference>
<feature type="compositionally biased region" description="Low complexity" evidence="1">
    <location>
        <begin position="156"/>
        <end position="167"/>
    </location>
</feature>
<evidence type="ECO:0000313" key="2">
    <source>
        <dbReference type="EMBL" id="KAH0760300.1"/>
    </source>
</evidence>
<feature type="region of interest" description="Disordered" evidence="1">
    <location>
        <begin position="139"/>
        <end position="323"/>
    </location>
</feature>
<keyword evidence="3" id="KW-1185">Reference proteome</keyword>
<feature type="compositionally biased region" description="Gly residues" evidence="1">
    <location>
        <begin position="379"/>
        <end position="391"/>
    </location>
</feature>
<feature type="compositionally biased region" description="Low complexity" evidence="1">
    <location>
        <begin position="195"/>
        <end position="211"/>
    </location>
</feature>
<organism evidence="2 3">
    <name type="scientific">Solanum tuberosum</name>
    <name type="common">Potato</name>
    <dbReference type="NCBI Taxonomy" id="4113"/>
    <lineage>
        <taxon>Eukaryota</taxon>
        <taxon>Viridiplantae</taxon>
        <taxon>Streptophyta</taxon>
        <taxon>Embryophyta</taxon>
        <taxon>Tracheophyta</taxon>
        <taxon>Spermatophyta</taxon>
        <taxon>Magnoliopsida</taxon>
        <taxon>eudicotyledons</taxon>
        <taxon>Gunneridae</taxon>
        <taxon>Pentapetalae</taxon>
        <taxon>asterids</taxon>
        <taxon>lamiids</taxon>
        <taxon>Solanales</taxon>
        <taxon>Solanaceae</taxon>
        <taxon>Solanoideae</taxon>
        <taxon>Solaneae</taxon>
        <taxon>Solanum</taxon>
    </lineage>
</organism>
<dbReference type="PANTHER" id="PTHR31286:SF177">
    <property type="entry name" value="ENDONUCLEASE_EXONUCLEASE_PHOSPHATASE"/>
    <property type="match status" value="1"/>
</dbReference>
<proteinExistence type="predicted"/>
<feature type="compositionally biased region" description="Basic and acidic residues" evidence="1">
    <location>
        <begin position="139"/>
        <end position="155"/>
    </location>
</feature>
<evidence type="ECO:0000313" key="3">
    <source>
        <dbReference type="Proteomes" id="UP000826656"/>
    </source>
</evidence>
<protein>
    <recommendedName>
        <fullName evidence="4">DUF4283 domain-containing protein</fullName>
    </recommendedName>
</protein>
<feature type="compositionally biased region" description="Polar residues" evidence="1">
    <location>
        <begin position="168"/>
        <end position="177"/>
    </location>
</feature>
<dbReference type="Proteomes" id="UP000826656">
    <property type="component" value="Unassembled WGS sequence"/>
</dbReference>